<name>A0ABN6X9E4_9CELL</name>
<sequence>MRGPGTEEVQRVADAEHVVRLVVARQRPVGRPRPPGDSGSSADGSGGFGGSTDAAPELGHEPRRRVLPPLQERHVLRTGQRRRSRSGDEVGELDRVAVCAHRRGRARPVVEGAVAPRRVEDRRDVRACTLPQVTHADPGRPARGPPSAPARSAGRRRPGDPAAAGPPVADDAGRVPDDDRPVGHVPGDDGTGTDHRVRPDGDAVTDDDVRTDPHVVPDGDALAAQRLAEHLGVRVVEGVVEAEDRRPRTDAHRPAEPHPPAHGHPDVHGAVRADDDVAADVRVRRDVAAVTELEPLGPDRGAGRDDAPLPDHVPTVAQRSEPCALLRLLRVGRELVPRPHLDVGDSVVVARTRRSRGTDDRGAVLVERPRGVRHPRHAASALPGSRSTANRPFAHTT</sequence>
<keyword evidence="3" id="KW-1185">Reference proteome</keyword>
<feature type="compositionally biased region" description="Basic and acidic residues" evidence="1">
    <location>
        <begin position="85"/>
        <end position="95"/>
    </location>
</feature>
<protein>
    <submittedName>
        <fullName evidence="2">Uncharacterized protein</fullName>
    </submittedName>
</protein>
<reference evidence="3" key="1">
    <citation type="journal article" date="2019" name="Int. J. Syst. Evol. Microbiol.">
        <title>The Global Catalogue of Microorganisms (GCM) 10K type strain sequencing project: providing services to taxonomists for standard genome sequencing and annotation.</title>
        <authorList>
            <consortium name="The Broad Institute Genomics Platform"/>
            <consortium name="The Broad Institute Genome Sequencing Center for Infectious Disease"/>
            <person name="Wu L."/>
            <person name="Ma J."/>
        </authorList>
    </citation>
    <scope>NUCLEOTIDE SEQUENCE [LARGE SCALE GENOMIC DNA]</scope>
    <source>
        <strain evidence="3">NBRC 108565</strain>
    </source>
</reference>
<feature type="compositionally biased region" description="Low complexity" evidence="1">
    <location>
        <begin position="160"/>
        <end position="170"/>
    </location>
</feature>
<feature type="compositionally biased region" description="Basic and acidic residues" evidence="1">
    <location>
        <begin position="192"/>
        <end position="217"/>
    </location>
</feature>
<evidence type="ECO:0000313" key="3">
    <source>
        <dbReference type="Proteomes" id="UP001321475"/>
    </source>
</evidence>
<feature type="region of interest" description="Disordered" evidence="1">
    <location>
        <begin position="23"/>
        <end position="217"/>
    </location>
</feature>
<proteinExistence type="predicted"/>
<feature type="compositionally biased region" description="Basic and acidic residues" evidence="1">
    <location>
        <begin position="242"/>
        <end position="256"/>
    </location>
</feature>
<gene>
    <name evidence="2" type="ORF">GCM10025865_07660</name>
</gene>
<organism evidence="2 3">
    <name type="scientific">Paraoerskovia sediminicola</name>
    <dbReference type="NCBI Taxonomy" id="1138587"/>
    <lineage>
        <taxon>Bacteria</taxon>
        <taxon>Bacillati</taxon>
        <taxon>Actinomycetota</taxon>
        <taxon>Actinomycetes</taxon>
        <taxon>Micrococcales</taxon>
        <taxon>Cellulomonadaceae</taxon>
        <taxon>Paraoerskovia</taxon>
    </lineage>
</organism>
<dbReference type="EMBL" id="AP027729">
    <property type="protein sequence ID" value="BDZ41467.1"/>
    <property type="molecule type" value="Genomic_DNA"/>
</dbReference>
<evidence type="ECO:0000256" key="1">
    <source>
        <dbReference type="SAM" id="MobiDB-lite"/>
    </source>
</evidence>
<feature type="region of interest" description="Disordered" evidence="1">
    <location>
        <begin position="238"/>
        <end position="268"/>
    </location>
</feature>
<feature type="compositionally biased region" description="Polar residues" evidence="1">
    <location>
        <begin position="385"/>
        <end position="397"/>
    </location>
</feature>
<dbReference type="Proteomes" id="UP001321475">
    <property type="component" value="Chromosome"/>
</dbReference>
<feature type="region of interest" description="Disordered" evidence="1">
    <location>
        <begin position="369"/>
        <end position="397"/>
    </location>
</feature>
<evidence type="ECO:0000313" key="2">
    <source>
        <dbReference type="EMBL" id="BDZ41467.1"/>
    </source>
</evidence>
<feature type="compositionally biased region" description="Basic and acidic residues" evidence="1">
    <location>
        <begin position="171"/>
        <end position="182"/>
    </location>
</feature>
<accession>A0ABN6X9E4</accession>
<feature type="compositionally biased region" description="Basic and acidic residues" evidence="1">
    <location>
        <begin position="117"/>
        <end position="126"/>
    </location>
</feature>